<organism evidence="2 3">
    <name type="scientific">Rickettsia massiliae str. AZT80</name>
    <dbReference type="NCBI Taxonomy" id="1105112"/>
    <lineage>
        <taxon>Bacteria</taxon>
        <taxon>Pseudomonadati</taxon>
        <taxon>Pseudomonadota</taxon>
        <taxon>Alphaproteobacteria</taxon>
        <taxon>Rickettsiales</taxon>
        <taxon>Rickettsiaceae</taxon>
        <taxon>Rickettsieae</taxon>
        <taxon>Rickettsia</taxon>
        <taxon>spotted fever group</taxon>
    </lineage>
</organism>
<dbReference type="RefSeq" id="WP_014365516.1">
    <property type="nucleotide sequence ID" value="NC_016931.1"/>
</dbReference>
<evidence type="ECO:0000313" key="3">
    <source>
        <dbReference type="Proteomes" id="UP000007999"/>
    </source>
</evidence>
<dbReference type="PANTHER" id="PTHR43566:SF2">
    <property type="entry name" value="DUF4143 DOMAIN-CONTAINING PROTEIN"/>
    <property type="match status" value="1"/>
</dbReference>
<dbReference type="KEGG" id="rmi:RMB_02775"/>
<dbReference type="HOGENOM" id="CLU_118113_0_0_5"/>
<accession>H6QIA1</accession>
<dbReference type="AlphaFoldDB" id="H6QIA1"/>
<proteinExistence type="predicted"/>
<dbReference type="Proteomes" id="UP000007999">
    <property type="component" value="Chromosome"/>
</dbReference>
<name>H6QIA1_RICMA</name>
<protein>
    <recommendedName>
        <fullName evidence="1">DUF4143 domain-containing protein</fullName>
    </recommendedName>
</protein>
<dbReference type="EMBL" id="CP003319">
    <property type="protein sequence ID" value="AFB31401.1"/>
    <property type="molecule type" value="Genomic_DNA"/>
</dbReference>
<dbReference type="InterPro" id="IPR025420">
    <property type="entry name" value="DUF4143"/>
</dbReference>
<dbReference type="PANTHER" id="PTHR43566">
    <property type="entry name" value="CONSERVED PROTEIN"/>
    <property type="match status" value="1"/>
</dbReference>
<gene>
    <name evidence="2" type="ORF">RMB_02775</name>
</gene>
<feature type="domain" description="DUF4143" evidence="1">
    <location>
        <begin position="17"/>
        <end position="170"/>
    </location>
</feature>
<evidence type="ECO:0000313" key="2">
    <source>
        <dbReference type="EMBL" id="AFB31401.1"/>
    </source>
</evidence>
<dbReference type="Pfam" id="PF13635">
    <property type="entry name" value="DUF4143"/>
    <property type="match status" value="1"/>
</dbReference>
<reference evidence="3" key="1">
    <citation type="submission" date="2012-02" db="EMBL/GenBank/DDBJ databases">
        <title>Complete genome sequence of Rickettsia parkeri strain Portsmouth.</title>
        <authorList>
            <person name="Johnson S.L."/>
            <person name="Munk A.C."/>
            <person name="Han S."/>
            <person name="Bruce D.C."/>
            <person name="Dasch G.A."/>
        </authorList>
    </citation>
    <scope>NUCLEOTIDE SEQUENCE [LARGE SCALE GENOMIC DNA]</scope>
    <source>
        <strain evidence="3">AZT80 (RMB)</strain>
    </source>
</reference>
<sequence length="188" mass="21810">MSKVLDGVNSYITSVIKRDLPSLGISLNAHVMRQLWMMLAHNHGQLLNYSELGRSLGLTDMTIKRYTEILEQTFMIRLLKPWYENISKRQVKVPKVYIRDSGILHALLGIHEHDWYVHPKRGLSFEGFVIEELTRKFTDAEYFFWRTQTGTELDLLIIKNGKKYGFEVKNADAPSITKSMHTVLADLQ</sequence>
<evidence type="ECO:0000259" key="1">
    <source>
        <dbReference type="Pfam" id="PF13635"/>
    </source>
</evidence>